<comment type="similarity">
    <text evidence="5">Belongs to the NRP synthetase family.</text>
</comment>
<evidence type="ECO:0000313" key="8">
    <source>
        <dbReference type="EMBL" id="OJJ38888.1"/>
    </source>
</evidence>
<dbReference type="InterPro" id="IPR036736">
    <property type="entry name" value="ACP-like_sf"/>
</dbReference>
<dbReference type="InterPro" id="IPR000873">
    <property type="entry name" value="AMP-dep_synth/lig_dom"/>
</dbReference>
<dbReference type="FunFam" id="1.10.1200.10:FF:000005">
    <property type="entry name" value="Nonribosomal peptide synthetase 1"/>
    <property type="match status" value="2"/>
</dbReference>
<dbReference type="FunFam" id="3.30.559.10:FF:000031">
    <property type="entry name" value="Nonribosomal peptide synthase Pes1"/>
    <property type="match status" value="1"/>
</dbReference>
<evidence type="ECO:0000256" key="1">
    <source>
        <dbReference type="ARBA" id="ARBA00022450"/>
    </source>
</evidence>
<dbReference type="GO" id="GO:0031177">
    <property type="term" value="F:phosphopantetheine binding"/>
    <property type="evidence" value="ECO:0007669"/>
    <property type="project" value="InterPro"/>
</dbReference>
<dbReference type="FunFam" id="3.30.300.30:FF:000015">
    <property type="entry name" value="Nonribosomal peptide synthase SidD"/>
    <property type="match status" value="3"/>
</dbReference>
<dbReference type="InterPro" id="IPR010071">
    <property type="entry name" value="AA_adenyl_dom"/>
</dbReference>
<dbReference type="InterPro" id="IPR023213">
    <property type="entry name" value="CAT-like_dom_sf"/>
</dbReference>
<reference evidence="9" key="1">
    <citation type="journal article" date="2017" name="Genome Biol.">
        <title>Comparative genomics reveals high biological diversity and specific adaptations in the industrially and medically important fungal genus Aspergillus.</title>
        <authorList>
            <person name="de Vries R.P."/>
            <person name="Riley R."/>
            <person name="Wiebenga A."/>
            <person name="Aguilar-Osorio G."/>
            <person name="Amillis S."/>
            <person name="Uchima C.A."/>
            <person name="Anderluh G."/>
            <person name="Asadollahi M."/>
            <person name="Askin M."/>
            <person name="Barry K."/>
            <person name="Battaglia E."/>
            <person name="Bayram O."/>
            <person name="Benocci T."/>
            <person name="Braus-Stromeyer S.A."/>
            <person name="Caldana C."/>
            <person name="Canovas D."/>
            <person name="Cerqueira G.C."/>
            <person name="Chen F."/>
            <person name="Chen W."/>
            <person name="Choi C."/>
            <person name="Clum A."/>
            <person name="Dos Santos R.A."/>
            <person name="Damasio A.R."/>
            <person name="Diallinas G."/>
            <person name="Emri T."/>
            <person name="Fekete E."/>
            <person name="Flipphi M."/>
            <person name="Freyberg S."/>
            <person name="Gallo A."/>
            <person name="Gournas C."/>
            <person name="Habgood R."/>
            <person name="Hainaut M."/>
            <person name="Harispe M.L."/>
            <person name="Henrissat B."/>
            <person name="Hilden K.S."/>
            <person name="Hope R."/>
            <person name="Hossain A."/>
            <person name="Karabika E."/>
            <person name="Karaffa L."/>
            <person name="Karanyi Z."/>
            <person name="Krasevec N."/>
            <person name="Kuo A."/>
            <person name="Kusch H."/>
            <person name="LaButti K."/>
            <person name="Lagendijk E.L."/>
            <person name="Lapidus A."/>
            <person name="Levasseur A."/>
            <person name="Lindquist E."/>
            <person name="Lipzen A."/>
            <person name="Logrieco A.F."/>
            <person name="MacCabe A."/>
            <person name="Maekelae M.R."/>
            <person name="Malavazi I."/>
            <person name="Melin P."/>
            <person name="Meyer V."/>
            <person name="Mielnichuk N."/>
            <person name="Miskei M."/>
            <person name="Molnar A.P."/>
            <person name="Mule G."/>
            <person name="Ngan C.Y."/>
            <person name="Orejas M."/>
            <person name="Orosz E."/>
            <person name="Ouedraogo J.P."/>
            <person name="Overkamp K.M."/>
            <person name="Park H.-S."/>
            <person name="Perrone G."/>
            <person name="Piumi F."/>
            <person name="Punt P.J."/>
            <person name="Ram A.F."/>
            <person name="Ramon A."/>
            <person name="Rauscher S."/>
            <person name="Record E."/>
            <person name="Riano-Pachon D.M."/>
            <person name="Robert V."/>
            <person name="Roehrig J."/>
            <person name="Ruller R."/>
            <person name="Salamov A."/>
            <person name="Salih N.S."/>
            <person name="Samson R.A."/>
            <person name="Sandor E."/>
            <person name="Sanguinetti M."/>
            <person name="Schuetze T."/>
            <person name="Sepcic K."/>
            <person name="Shelest E."/>
            <person name="Sherlock G."/>
            <person name="Sophianopoulou V."/>
            <person name="Squina F.M."/>
            <person name="Sun H."/>
            <person name="Susca A."/>
            <person name="Todd R.B."/>
            <person name="Tsang A."/>
            <person name="Unkles S.E."/>
            <person name="van de Wiele N."/>
            <person name="van Rossen-Uffink D."/>
            <person name="Oliveira J.V."/>
            <person name="Vesth T.C."/>
            <person name="Visser J."/>
            <person name="Yu J.-H."/>
            <person name="Zhou M."/>
            <person name="Andersen M.R."/>
            <person name="Archer D.B."/>
            <person name="Baker S.E."/>
            <person name="Benoit I."/>
            <person name="Brakhage A.A."/>
            <person name="Braus G.H."/>
            <person name="Fischer R."/>
            <person name="Frisvad J.C."/>
            <person name="Goldman G.H."/>
            <person name="Houbraken J."/>
            <person name="Oakley B."/>
            <person name="Pocsi I."/>
            <person name="Scazzocchio C."/>
            <person name="Seiboth B."/>
            <person name="vanKuyk P.A."/>
            <person name="Wortman J."/>
            <person name="Dyer P.S."/>
            <person name="Grigoriev I.V."/>
        </authorList>
    </citation>
    <scope>NUCLEOTIDE SEQUENCE [LARGE SCALE GENOMIC DNA]</scope>
    <source>
        <strain evidence="9">DTO 134E9</strain>
    </source>
</reference>
<feature type="domain" description="Carrier" evidence="7">
    <location>
        <begin position="4436"/>
        <end position="4512"/>
    </location>
</feature>
<dbReference type="Gene3D" id="1.10.1200.10">
    <property type="entry name" value="ACP-like"/>
    <property type="match status" value="5"/>
</dbReference>
<dbReference type="Proteomes" id="UP000184383">
    <property type="component" value="Unassembled WGS sequence"/>
</dbReference>
<dbReference type="FunFam" id="3.30.559.10:FF:000037">
    <property type="entry name" value="Nonribosomal peptide synthase Pes1"/>
    <property type="match status" value="1"/>
</dbReference>
<dbReference type="CDD" id="cd19545">
    <property type="entry name" value="FUM14_C_NRPS-like"/>
    <property type="match status" value="1"/>
</dbReference>
<dbReference type="GeneID" id="63749869"/>
<dbReference type="GO" id="GO:0016874">
    <property type="term" value="F:ligase activity"/>
    <property type="evidence" value="ECO:0007669"/>
    <property type="project" value="UniProtKB-KW"/>
</dbReference>
<dbReference type="InterPro" id="IPR045851">
    <property type="entry name" value="AMP-bd_C_sf"/>
</dbReference>
<dbReference type="PROSITE" id="PS00455">
    <property type="entry name" value="AMP_BINDING"/>
    <property type="match status" value="2"/>
</dbReference>
<dbReference type="FunFam" id="3.40.50.12780:FF:000014">
    <property type="entry name" value="Nonribosomal peptide synthetase 1"/>
    <property type="match status" value="3"/>
</dbReference>
<keyword evidence="3" id="KW-0436">Ligase</keyword>
<dbReference type="Gene3D" id="3.30.559.10">
    <property type="entry name" value="Chloramphenicol acetyltransferase-like domain"/>
    <property type="match status" value="6"/>
</dbReference>
<dbReference type="RefSeq" id="XP_040692564.1">
    <property type="nucleotide sequence ID" value="XM_040834021.1"/>
</dbReference>
<keyword evidence="9" id="KW-1185">Reference proteome</keyword>
<dbReference type="FunFam" id="3.30.559.10:FF:000016">
    <property type="entry name" value="Nonribosomal peptide synthase Pes1"/>
    <property type="match status" value="2"/>
</dbReference>
<dbReference type="SUPFAM" id="SSF52777">
    <property type="entry name" value="CoA-dependent acyltransferases"/>
    <property type="match status" value="15"/>
</dbReference>
<dbReference type="SUPFAM" id="SSF56801">
    <property type="entry name" value="Acetyl-CoA synthetase-like"/>
    <property type="match status" value="4"/>
</dbReference>
<gene>
    <name evidence="8" type="ORF">ASPWEDRAFT_345210</name>
</gene>
<keyword evidence="2" id="KW-0597">Phosphoprotein</keyword>
<dbReference type="CDD" id="cd05918">
    <property type="entry name" value="A_NRPS_SidN3_like"/>
    <property type="match status" value="4"/>
</dbReference>
<protein>
    <recommendedName>
        <fullName evidence="7">Carrier domain-containing protein</fullName>
    </recommendedName>
</protein>
<evidence type="ECO:0000256" key="3">
    <source>
        <dbReference type="ARBA" id="ARBA00022598"/>
    </source>
</evidence>
<dbReference type="Pfam" id="PF00668">
    <property type="entry name" value="Condensation"/>
    <property type="match status" value="7"/>
</dbReference>
<evidence type="ECO:0000313" key="9">
    <source>
        <dbReference type="Proteomes" id="UP000184383"/>
    </source>
</evidence>
<dbReference type="InterPro" id="IPR020845">
    <property type="entry name" value="AMP-binding_CS"/>
</dbReference>
<keyword evidence="4" id="KW-0677">Repeat</keyword>
<dbReference type="Pfam" id="PF00550">
    <property type="entry name" value="PP-binding"/>
    <property type="match status" value="4"/>
</dbReference>
<accession>A0A1L9RVK7</accession>
<dbReference type="FunFam" id="1.10.1200.10:FF:000024">
    <property type="entry name" value="Nonribosomal peptide synthase Pes1"/>
    <property type="match status" value="1"/>
</dbReference>
<feature type="domain" description="Carrier" evidence="7">
    <location>
        <begin position="5498"/>
        <end position="5574"/>
    </location>
</feature>
<feature type="compositionally biased region" description="Polar residues" evidence="6">
    <location>
        <begin position="5580"/>
        <end position="5589"/>
    </location>
</feature>
<evidence type="ECO:0000256" key="2">
    <source>
        <dbReference type="ARBA" id="ARBA00022553"/>
    </source>
</evidence>
<dbReference type="SMART" id="SM00823">
    <property type="entry name" value="PKS_PP"/>
    <property type="match status" value="4"/>
</dbReference>
<dbReference type="Pfam" id="PF00501">
    <property type="entry name" value="AMP-binding"/>
    <property type="match status" value="4"/>
</dbReference>
<dbReference type="InterPro" id="IPR009081">
    <property type="entry name" value="PP-bd_ACP"/>
</dbReference>
<dbReference type="FunFam" id="3.30.559.30:FF:000005">
    <property type="entry name" value="Nonribosomal peptide synthase Pes1"/>
    <property type="match status" value="2"/>
</dbReference>
<dbReference type="Gene3D" id="3.30.300.30">
    <property type="match status" value="4"/>
</dbReference>
<feature type="region of interest" description="Disordered" evidence="6">
    <location>
        <begin position="6180"/>
        <end position="6206"/>
    </location>
</feature>
<dbReference type="Gene3D" id="3.30.559.30">
    <property type="entry name" value="Nonribosomal peptide synthetase, condensation domain"/>
    <property type="match status" value="9"/>
</dbReference>
<keyword evidence="1" id="KW-0596">Phosphopantetheine</keyword>
<dbReference type="PANTHER" id="PTHR45398">
    <property type="match status" value="1"/>
</dbReference>
<evidence type="ECO:0000259" key="7">
    <source>
        <dbReference type="PROSITE" id="PS50075"/>
    </source>
</evidence>
<dbReference type="STRING" id="1073089.A0A1L9RVK7"/>
<dbReference type="InterPro" id="IPR006162">
    <property type="entry name" value="Ppantetheine_attach_site"/>
</dbReference>
<dbReference type="FunFam" id="3.30.559.30:FF:000003">
    <property type="entry name" value="Nonribosomal peptide synthase SidD"/>
    <property type="match status" value="1"/>
</dbReference>
<dbReference type="Gene3D" id="3.40.50.12780">
    <property type="entry name" value="N-terminal domain of ligase-like"/>
    <property type="match status" value="4"/>
</dbReference>
<dbReference type="PANTHER" id="PTHR45398:SF1">
    <property type="entry name" value="ENZYME, PUTATIVE (JCVI)-RELATED"/>
    <property type="match status" value="1"/>
</dbReference>
<dbReference type="OrthoDB" id="416786at2759"/>
<sequence length="6235" mass="690033">MAHSTACYLPKFGSALNASKRPVSTRAKTTAAQNSQLVSAWNQGELSSLLQAAWALVLHHYTGNEDISFGYQPDAPSPDSATPSNTANLSTVGITIDEDDSIRSVVGKVKESATERNGDDTISGAQDLNLDHYNTILMLRNCSNSSQNASLFSVQPALAITLPEECRLRLHVKVLQQSVGIFLESWNHDTSTEQVKSIAGLFEQFLAKILSGDDTVLISDINSFSERDWRRISKWNASIPETHDYCLHDAIKEHASIRPDEEAICAWDGSVTFAELDRMASKIACHLQMRGVGPEVRVGLCFDKSKWYSIAMLGVLKAGGAFVPLDPTHPTSRLQALVKSVEAKVILCSENRAEYLKTISDALTPLGDNALDALPVPSDRAEPLPGVKSSNAAYVLFTSGSTGEPKGTLIEHRAFSSSARAHGARFDLIPGTRCIQFAAHTFDASIIDIITVLMHGAVVCVPSEEARINDITTAMNEMRVNSASLTPSFVGFIDPEDVPGLEILVLAGEAMSPSHLETWSKINLINAYGPTEASVAAAINTHLTPESDCRDIGSPVGARIWLVNPKDHNQLVPVGCPGEMLLEGPTLARCYVNNQQKTDDAFIYDPAWAKTDGSTTPRRFYKTGDLARYNSDKGTLAYVGRKDTQIKFHGQRVELGEIESHLSTDPSVKHSLVLLPKTGFANGKLVAITSLKNQTGDVEALKLVQQSRKSDFVPEARERLASRLPGYMVPGVWLCVETLPMLASGKLDRKTIANWVGSMETDPDLQASGPVSNPGGSLPANSVEDQLISIWSRVLNIPKTHLDMHASFLSQGGDSIAAITCMGHCKKQGIALTVDDVLRSKSIKELAARAKTIDSQIVYEETVEQRFDLSPIQKLHFLVRKEGQGHFNQGILTRLNKQINEADLLRAVETLITRHSMLRARFTENGEGSIQQRVTDDITGSYRWRVHNVSSQEQVEQAVAESQSSINSFVGPLLTVDLLHMDGDSSPLLSMVAHHLVVDIVSWRIILEDLEDLLLNPQESASQNCSLPFQAWCRLQAEQIQTLNAQNAISLEQIPAPDFAFWGIENRPINYGDVDCEGFEIDEETTSLIMMQCHESLQTEPIDLFLAMLLHSFGQTFTNRSLPVIHNEGHGREPWDSSIDISRTVGWFTTLYPVSVPAIVSNDPAEAVMRVKDIRRAVSDNGRQYFANRVLTDGEDGTCQHHRPMEISFNYVGQHRDLQRKDGLFQLVQQMAGETGRGGGAADFGAETPRFALFEISAMVVKDRIRFIFSFNRFMEHQQTIREWISCCQGMLKSAAEQMQSLAPRPTLSSFPMLSLTYGDLDTMLAKKLPSIGVESLDLIEDIYPCSFMQQGILLSRSKDSSLYAVHDTLEVKGMGRHKPDLDRLTLAWQKVVSHHAMLRTVIVENLTSKDLFSQVVFKSFDSPPAFIQCVNDSDVLSAFDSQEPTDYNQNCPSHRLTICQTAAGKLFVRLELSHAVMDGTSISIILRDLQLAYSSKLEKYPKPLFKNFMRYLQDTPQKPSMDYWCSYLQGIKPCHMPVLNDGKDVTNSLRSIRLNFGSYRKLQKICEATGTTLSTAFNAAWGLTLRSFCDSDDVCFSYMVSLRDVPVEEIEWMVGPTINIMACRMNASGNSLLKDVLHQVHNDYVESLPYRTASLIDIQHTLKLSDTKLFNSGVSYRKLPPKNSSGRNSEIEFSEIGSIYDPAEASVFVNIEVAETDAQIELNYWTTALSDGQAENVASVFIQALNNIIDHQDQEIGRLDALSQTHKAQIAAWNSHMAQAVDYCIQDIFDEKAQLQPAASAIITSDSEFSYSQVNELSSCLASYLAMVGVAEGSLVPISFDKSAWAVISMLAVLKAGGVCVPRDTAQSQDALDEWLVDNDVQVALASPHRAQSLEGMFPYVIPVGESLFKYLPATEGISYHSSQPSDIAYVVYTTGSSGEPKGVVLDHSAVLTRAEAFASSLGMDKATKMFQFASYTSDMFLQEVFGTFMNGGCICVPSGNDLKHLATSINKLRANSISLSPSIASRLQPSDVPQVQTIALSGERTTRRTRDAWGAKVRFHTLYGASECSSSAIHNSDSGVINATQKIGSSVGCINWLADPSNHNILVPVGCVGEILIEGPVLARGYFGDGDDVEGDFIEDPTWISDFPCEEVDGSRRLFKTGDLARYNSDGSLVYVGKKGKGTQSELLIDTWQVANRIDTFLPSNNHCAVESITCDGNRYLVAFVLETGYSMSMETKGFIQPSSPRFHELASRLHTHLMSYLPSDIVPSIYIPISSMPLTPLGKLNHQAFREEFQNLSVSTRLEFDIEKCNEFWRSALANSKSSPFPSLPTESYAVSATGKLERNIQVSWPGAITSNEEGPRSAIFAAWALTLSSFTGSHDVTFGERFAGVPAIPRRFNLEGQLTVSEFLKKTHEHLLAAAPYEKAGLQRIKSLSADAARACKFNNVLSVFETKDSLNADSTLKETARAYPLAVACTIDESEIQLKISYDQKVLPASRAERITTQFVNCIKYFGSNLDEKVTIGEMDCLKNSFATHMAYWKESLANIEPCIFPSLHHGATESKFDTTKVVLRRGAEIYAFCQRTEMSPSLLFQVVWGLVLRCYVGALDVCFGYYSSDKETASEVDAEKPMDVLVCKSHLEDCMKLEEVLQKSQADSDKMAAHPIPLTEIQDELGLQGTALFNTVLNYRELSDSNVADKLDPSFYAIVVNAQASETSAEIDFGYSTGSFSKANISNIADGFEQIVHSIIDCNPGLSVIGDLEFIGDRGCEQVREWNATLPERVERCAHEIIQEQASRSPLVAPAICSWDANFTYTQLDTISSRLAHHVAALGVKPETFVALCFEKSAWAIVCQLAVLKAGGAFAMLDPTHPEARLKAMIEDLGSSIVLCSEKYQEKAAEIADIPFVVSENTVNQLSDLQPTSPFVAPTPSNAAYAIFTSGTTGKPKVVVIEHGSLSSLSIHNRTGFGFYSGTRSLQFSSYTFDVCILETIVVLMTGGCICVPSEEERMNDIVGAIRRMEADFFTAPASIICTVNPKDVPTIRTVVMGGEKMMPAHLEHWSERRVMNSYGPAEATVWVTIDWKSDLDGNRLNNDCNTIGRGVTGRTWVVDPHNVNRLLPIGAVGELVVEGPGVSRGYLNNEQKTKEAFIESPEWTRHSSLQSIFVRKDRMYRTGDLVRCNPDGTIAFVSRKDTQVKINGQRIELEEIEYQCARCLPEGAQAAIEIVVPETKAVAKAVAAFFTVDERELREDTVREGADGQLLLPMSESMFTIVKELQNSLADVLPSVMIPKMFFPVRRLPYTSSGKMDRKGLRGMVQSLSKDQLRPYMTFSAGSTQVSDEGIEGQLRGLWEEVLDLTPGSINAEDSFFGLGGDSFSAMKLVGAAQSHGISLKVADMFKYPIFMDMAKQCDTSGAAGTKPIVIKPFSLLPASAPVEQILEEVVEECEVPRESIIDAYPCSPVQEGLITLSVKQRGAYIAQPLFRLAQSVDLDRFKAAWQQTVNELDILRTRIVHTDSAKFVQAVLDEAPISWLSAKSVEELPADMVDLPKHNGGSLTAYAIIESKPLDSRYFVWTVHHALYDGWSVPLVLKKVEENYLGSLPKSPVASYGLFIDYLLKRDAIQSDDFWKSYLSNPTSSQFPQNTNSMPNAVRAGNSHHRSIELSRLTNGVDLTMPELIRAAWAIVVSIHTGSGDVSFGETLMGRNIDLPSVSDVTGPVLTTVPTRIQVDNAVTVTQYLQSVHKLTTDMIPHQHSGLQHIRKLSKDTAFACEFQNLLVIQADDSQSEDALWVTEENRTTREFFTHPLVVECKLGKSGVTTTVHHDELVLNSWLAQKLADQFSFVLKQLAAIPKGDIRKLGELDVFCPQDREEVSLWNGHEPVRDDRCLHDIIEGKYLLRPNAPAVCSWDGDLTYRELFETASSFAAYLRSRGVGPEVLVPVCLDKSVWAIVTIISILIAGGAFVPMDPVHPTSRHEEILGEVNAKLVLCTPKYSNRYANAAKIIIPVSKETIKAYGALTTNATNFTRATPTNAAYAIFTSGSTGRAKGIIIDHFALASSAKAFGPIVDLDEKSRIFQFASLTFDAAVMEVLATLMYGGCVCVPSEDERLNDVAGAIRRMKVTWSFMTPSIASIIEPSSVPTLKILVVGGEKMSQEVITKWADSLKLVNAYGPTETSVFATLNTEVYRQRDPAAIGPGIPSTLTWIVDADNHDRLTPVGAVGELVLEGATLAREYLKNPAKTAEAFVNDPAWTSSFPSSMPLPRRIYKTGDLVKYRPDGGLDIIGRKDHQVKLHGQRMELTEIEHRLYEDNRVRHAVVIMPKTGPLKHRLVTVLSMNSISTGKSLMSVDTCELVSEAELKKSAYGELVEIQKSLETQLPIYMVPQTWAVIKKLPMLVSGKLDRKKITFWLENIEEELYERIMQDYDKIKRSQVEPSTKEDRGAVADALQDIFAQVLNVPSHKVDLNRSFVSLGGDSITGMSVVSRARKQGFKLALNDVLQSNSITELAKKAGAPAPVVNNKEKTGEYFGLSPIQDLYCKYSSSFKGVGRFNQSMTLRVTRNIESETVRTAIKAVVNQHSMFRARFSKSKDGKWRQKITNDVESSYQFRVHSVNDSQEIVQHIAESQWCLDIMKGPVFAADFFNIPGQDQVLFLVANHLCVDMVSWRIALQDIQDVIETGSLSPEKPLSFQRWSELQLEDSKKEESRGQLPFKVEAPNLKYWGMEGARNVYGNIKIDSFTLDEQATSFILGCCHETFRTETIEVLLTAIIHSFRCVFTDRKVPTIYNEGHGREVWDSNIDLSRTVGWFTTVCPFNVDEDSVDIFDTLKRVKDTRRKISDNGRSHFAHSLLNPKSQNSSDFPVPFEAVFNYLGRLQQLERDDSLFQHFGAPFSGKDFESAGDMGADTIRFALLEISAIVIKEKLHVSFTYNKNMQRQGQINQWISECKRILEQDMLCVKDVVPEPTLSDYPLLPITYDGLRTLVRNTFPKVGIESKNQVEDIYPCSPMQEGILLSQIREPGAYMFHIILEVKSNAGKLDPKRLRAAWGMVVARHPILRTVFIDSNYKGGSFDQLVIKDLKDNVLEFGCGDLGALGKLEAVKLREINAQKVSKLPQQVTICKTTSGKVFVKIEMNHAIVDGGSVDLLLRDWTLAYNGQLPEEPGPLFSDYIKYIGNLNEREALSHWTKYLRGVRPCHLTFPDETKSIRQQKSVMMAFNRFPELQKFCEKTSVTLANLTLSAWAIVLRAFTGSNDICFGYPSTGRDSPVPGIQDAVGIFINMLCCRVKFTAGQTIADISKMVQDDYIRGLSHQSCSLAAIQHNLGCQGQTLFNTTISIQNRSASGSPKDESISFDVTKAFDPTEYPMTVNVETGRNREGVLLRYWTDSVSDQQAKDLADSIARVFTSFIEKPSTLVSQLELSGGAQSNAVLPMDGLALDNDTFNKLIENRVYEVIGQMLRDGKLALPSADNTESNDVVNDLVQVKNMSQQRDLTDSTLTLTAGNKKSAEYEGKLWALWSSALGLSSEKINRQGSFFKLGGDSITAMKMVGAAREEGLGLTVADVFNSPVFEDMLEIVCAAASSSSSDTEVQSQPDQADSADESDTAENEKIAHNEGLLAESVRSRSISVVKPVGLDDASLQLGICPKIGVFRGGIADVLPVTDFQALSLTATLFKSRWMLNYFFLEGSGPLDMKRLRESFVRLVDTFDILRTVFVCFHGQFFQVVLRKIKPTIVVDETDKTLDEYTEALQQRDRQEDPRQGEQYVQFYVVKQKKTDKHRILIRLSHAQFDGVCLAKIMSAIKLGYEGRSLPPISSFANYMRLLPGTITPEHYDHWTSLLQGCKMTELIRRPVANTFQHIGSYAEARKMVEIPTNALGNITIATVMQAAWAMTLAKLSAQSDVVFGLTISGRNATVPGVEATIGPCVNSVPVRVNFGERWTGLDLCRYVQDQRVASMPFESLGFREIIRQCTDWPDWTYFTSSVFHQNVDYEGQIQLEDDTFRMGGLGVIDNFSDFTLVSKSIDERNLAVSLGYSSNSPISQEFATKILDMACETAQSLVANPNSVLPSPSTLRSLRPQVVDDIPRMSDQIFLSSQLKDRSMAELLVNSEILAQVWQQVLPNQSADPHQTTFHFDASFFELGGDIFNMAQVVWLLEQEGLRVRIEDLLEHSTFLGQLAVLALRNGTSRQEISDNKEKTSASMKSLNDRPVTSKSENVSSLSKAFNLARRITTRWSTASPRPST</sequence>
<feature type="domain" description="Carrier" evidence="7">
    <location>
        <begin position="3337"/>
        <end position="3413"/>
    </location>
</feature>
<dbReference type="VEuPathDB" id="FungiDB:ASPWEDRAFT_345210"/>
<dbReference type="InterPro" id="IPR020806">
    <property type="entry name" value="PKS_PP-bd"/>
</dbReference>
<feature type="domain" description="Carrier" evidence="7">
    <location>
        <begin position="778"/>
        <end position="854"/>
    </location>
</feature>
<proteinExistence type="inferred from homology"/>
<dbReference type="CDD" id="cd19542">
    <property type="entry name" value="CT_NRPS-like"/>
    <property type="match status" value="3"/>
</dbReference>
<evidence type="ECO:0000256" key="4">
    <source>
        <dbReference type="ARBA" id="ARBA00022737"/>
    </source>
</evidence>
<dbReference type="GO" id="GO:0019748">
    <property type="term" value="P:secondary metabolic process"/>
    <property type="evidence" value="ECO:0007669"/>
    <property type="project" value="UniProtKB-ARBA"/>
</dbReference>
<dbReference type="NCBIfam" id="TIGR01733">
    <property type="entry name" value="AA-adenyl-dom"/>
    <property type="match status" value="3"/>
</dbReference>
<dbReference type="NCBIfam" id="NF003417">
    <property type="entry name" value="PRK04813.1"/>
    <property type="match status" value="4"/>
</dbReference>
<dbReference type="SUPFAM" id="SSF47336">
    <property type="entry name" value="ACP-like"/>
    <property type="match status" value="5"/>
</dbReference>
<organism evidence="8 9">
    <name type="scientific">Aspergillus wentii DTO 134E9</name>
    <dbReference type="NCBI Taxonomy" id="1073089"/>
    <lineage>
        <taxon>Eukaryota</taxon>
        <taxon>Fungi</taxon>
        <taxon>Dikarya</taxon>
        <taxon>Ascomycota</taxon>
        <taxon>Pezizomycotina</taxon>
        <taxon>Eurotiomycetes</taxon>
        <taxon>Eurotiomycetidae</taxon>
        <taxon>Eurotiales</taxon>
        <taxon>Aspergillaceae</taxon>
        <taxon>Aspergillus</taxon>
        <taxon>Aspergillus subgen. Cremei</taxon>
    </lineage>
</organism>
<dbReference type="FunFam" id="3.30.559.30:FF:000002">
    <property type="entry name" value="Nonribosomal peptide synthase Pes1"/>
    <property type="match status" value="2"/>
</dbReference>
<feature type="compositionally biased region" description="Polar residues" evidence="6">
    <location>
        <begin position="6191"/>
        <end position="6206"/>
    </location>
</feature>
<evidence type="ECO:0000256" key="6">
    <source>
        <dbReference type="SAM" id="MobiDB-lite"/>
    </source>
</evidence>
<dbReference type="InterPro" id="IPR001242">
    <property type="entry name" value="Condensation_dom"/>
</dbReference>
<evidence type="ECO:0000256" key="5">
    <source>
        <dbReference type="ARBA" id="ARBA00029454"/>
    </source>
</evidence>
<dbReference type="EMBL" id="KV878210">
    <property type="protein sequence ID" value="OJJ38888.1"/>
    <property type="molecule type" value="Genomic_DNA"/>
</dbReference>
<feature type="region of interest" description="Disordered" evidence="6">
    <location>
        <begin position="5578"/>
        <end position="5602"/>
    </location>
</feature>
<dbReference type="PROSITE" id="PS00012">
    <property type="entry name" value="PHOSPHOPANTETHEINE"/>
    <property type="match status" value="1"/>
</dbReference>
<name>A0A1L9RVK7_ASPWE</name>
<dbReference type="InterPro" id="IPR042099">
    <property type="entry name" value="ANL_N_sf"/>
</dbReference>
<dbReference type="PROSITE" id="PS50075">
    <property type="entry name" value="CARRIER"/>
    <property type="match status" value="4"/>
</dbReference>
<dbReference type="CDD" id="cd19534">
    <property type="entry name" value="E_NRPS"/>
    <property type="match status" value="2"/>
</dbReference>
<dbReference type="FunFam" id="3.30.559.10:FF:000017">
    <property type="entry name" value="Nonribosomal peptide synthase Pes1"/>
    <property type="match status" value="2"/>
</dbReference>